<protein>
    <submittedName>
        <fullName evidence="1">Uncharacterized protein</fullName>
    </submittedName>
</protein>
<dbReference type="AlphaFoldDB" id="A0A2W4SH65"/>
<evidence type="ECO:0000313" key="2">
    <source>
        <dbReference type="Proteomes" id="UP000249396"/>
    </source>
</evidence>
<dbReference type="Proteomes" id="UP000249396">
    <property type="component" value="Unassembled WGS sequence"/>
</dbReference>
<gene>
    <name evidence="1" type="ORF">DM484_27385</name>
</gene>
<accession>A0A2W4SH65</accession>
<proteinExistence type="predicted"/>
<comment type="caution">
    <text evidence="1">The sequence shown here is derived from an EMBL/GenBank/DDBJ whole genome shotgun (WGS) entry which is preliminary data.</text>
</comment>
<dbReference type="EMBL" id="QJPH01000538">
    <property type="protein sequence ID" value="PZN71007.1"/>
    <property type="molecule type" value="Genomic_DNA"/>
</dbReference>
<name>A0A2W4SH65_9GAMM</name>
<evidence type="ECO:0000313" key="1">
    <source>
        <dbReference type="EMBL" id="PZN71007.1"/>
    </source>
</evidence>
<sequence length="60" mass="7072">MLNSKITILDFIGYLKSRYPVVEETMETAEKIDELENLFASYRRDLSSFLFDAYSVFHVD</sequence>
<organism evidence="1 2">
    <name type="scientific">Candidatus Methylumidiphilus alinenensis</name>
    <dbReference type="NCBI Taxonomy" id="2202197"/>
    <lineage>
        <taxon>Bacteria</taxon>
        <taxon>Pseudomonadati</taxon>
        <taxon>Pseudomonadota</taxon>
        <taxon>Gammaproteobacteria</taxon>
        <taxon>Methylococcales</taxon>
        <taxon>Candidatus Methylumidiphilus</taxon>
    </lineage>
</organism>
<reference evidence="1 2" key="1">
    <citation type="journal article" date="2018" name="Aquat. Microb. Ecol.">
        <title>Gammaproteobacterial methanotrophs dominate.</title>
        <authorList>
            <person name="Rissanen A.J."/>
            <person name="Saarenheimo J."/>
            <person name="Tiirola M."/>
            <person name="Peura S."/>
            <person name="Aalto S.L."/>
            <person name="Karvinen A."/>
            <person name="Nykanen H."/>
        </authorList>
    </citation>
    <scope>NUCLEOTIDE SEQUENCE [LARGE SCALE GENOMIC DNA]</scope>
    <source>
        <strain evidence="1">AMbin10</strain>
    </source>
</reference>